<feature type="compositionally biased region" description="Basic and acidic residues" evidence="1">
    <location>
        <begin position="1186"/>
        <end position="1199"/>
    </location>
</feature>
<protein>
    <submittedName>
        <fullName evidence="2">Uncharacterized protein</fullName>
    </submittedName>
</protein>
<accession>G0PA68</accession>
<feature type="compositionally biased region" description="Polar residues" evidence="1">
    <location>
        <begin position="1290"/>
        <end position="1299"/>
    </location>
</feature>
<feature type="compositionally biased region" description="Basic and acidic residues" evidence="1">
    <location>
        <begin position="2161"/>
        <end position="2187"/>
    </location>
</feature>
<feature type="region of interest" description="Disordered" evidence="1">
    <location>
        <begin position="1754"/>
        <end position="1791"/>
    </location>
</feature>
<feature type="compositionally biased region" description="Polar residues" evidence="1">
    <location>
        <begin position="744"/>
        <end position="775"/>
    </location>
</feature>
<feature type="compositionally biased region" description="Polar residues" evidence="1">
    <location>
        <begin position="997"/>
        <end position="1013"/>
    </location>
</feature>
<dbReference type="OMA" id="PVRDCPE"/>
<dbReference type="Proteomes" id="UP000008068">
    <property type="component" value="Unassembled WGS sequence"/>
</dbReference>
<sequence>MPCTFQLEIDDLSPQAQDIYHHTLRDFQDYGPPPDDHHCFGAREHHSRYNFEDAERFQAYTKALDLRFEESSSQGATRGTVRTAPEVDTVQGHYGIYRIVDQVHNARIAQACHPGLRGMEFIEIDISDELYFGDILAVKTLAFNPGYFPRPSGSSVLPYHRTTATLPGDHCRWTAREYLVFRRHIRRSQALLRVDERVGVIEGFSGLTRLPSSFHVGRVYLGDVFYPEHLEIRGLTPILTHLPTILRHWKSRCAVPESLRSLADSADLQNTRFDHRMFQHRVKIGRDELTVNCSADWLVGSRVLVSFLDRDIEAVLVKSCNGYLTFQLSQRYMGPPWVPVMVQQLGFQGAPLGCRGRSRRSSGSEEYRGDREDRGDRGDRVDRGDRGRSRSPSVERYQQPLVGVYDPEANRGSPDFEERYGRDEGRRREPEGNWERQGQWDVPPGQDPRDSRQGYRPGSPEANWDRQGQWDGPSGQEQREGYRPGSPEQRNRSPGPRQWDRNDSPRYFQPRDTFSQLQEYFGPQDAGFRRPESEQYQNNRQQPSEYRNQDQQFSEPQFSPQSPQFYRSQPGDRPYESQYPSNQSGYPQEPRQPQFSPQGAQYYRSQPEDRPNDYQHSSSQPGHHQDRSLYHNPLEGRYNDSPCSSDQRSLTLEQYRAQNYQNYQREKRQSYANEDQYPSENRGQPQDHFESQLSPQGAQSYRRPAEDRSQYPPNQPGHYQKSFESPSSSQNRPFYHNQPGDRYSSFNESQYPSEYRGQPQNHFNPQFSSQISPSYHSDYPVIQTEQPNLQQDPQNPQGPQGYRNQAQDGSFNASRYPSDHHGLSQPQHRPQTNQSYRSHPDNRYSSENEPQYPSNQPGHLLETPILSQNRPVYRNQPGDPQYGSQFPSDYRGPPQEHFKPQFSPQNDRKQAPGRPQYPLGQPGPFNGPQYPRNQSEDRQTLPRSLSPRVSTLSPSGDPIIRHSQSRSSVSQASSISGDHFQSDQRPMFDAPSAPRPSCSSGQAQSSQPRSNQGHPVRNPLSYHSNQPQGPQPSSNQGYDVPSTSRAGYLNGYSDGLSPTGQSYYQGYATSSDGSEEDSSSESEPETPQKSRNQGYNALYSHFPSSSGREAPDAYSPRVPSPVDDHQRAPLSPSSPENQRKPQYPGQPASTSIPEPVEPVEPPVPPKPVRAETPPFDPHNSRSWRHEHKDDICEVLEPKEPVSQGQVGSRASQRPSEPVRDCPEPNGPSNRSSGDLRGLGGSQRPRQPVGDHRGPEPSQSNSVGRSSADHRGSQASQRPSHPARDHFDPEPSQSKSGSRCSTDHRTSQASSHSRPPVRDCPEPSEPSYRSSGDLRGSQTFYQSVKDSWPAQDHRDSKPRRSSLDRKASTVSHQSANPQWPSEPENSAPEEDQHLESHIYNATIPESSSPTVDTVQDHPYLPALLKHQVLVIDALNSELHIASAAATLAKTDWSLKTRGLKQRGTQVIVCKAPDAPRLTGLLLDALEASEGSGLRLMRFTGEQLLGIDFERCLARKLRGILREPGAWDQRIVLQAARYLTHEHLGPKLENLLRNNFHIPEMSMEEWVAWYMERWVPDVLLSTSEYLEVATKYLRRVESVQVLGEVSEGHRELTARFPKAKIAVIGDVLGEIAVPRHPETVEILKESFSGLRGSQLISLRSDPAPEAPEAPQILKIRSGIFPNPSFPILLIHNTSTKGTKEERNFQERKALDELVRGLLGLETDQIIPPEDHQIICIEKNQLRDLRAISTPGIRIRSRQEGAEGVQGVLTRPEGSPSPRAPEEDDSAPQDHPQTTPIAIICCSNYKKSAFELIRPQLPQLLSYGTQATIFIGNIDEMEQADGWGALVTRCEEVGCSYSYQMVPEERSRRYQPTKRDHKGFMGPLPEYGSSRGSSSEFGGFESPKSGSRGSGSPRSGTSGSSKSPRAEPEEPELTELGHDEPESLDPKHKVSEPKFEESEPSETKPEPSRPKYEEPEPSETRPEESEPSEPEPEEPEPLEPEHKACEPKSEESELFEPKPEGPKLSEPKSEEPEQSEPELEACEPKPEESELSDPGHEEPRPLQPEHKSSKPKFEKSEPSETKLEPSGLKAEEPEPSGPGPEACEPEPEEPEPLVPEHKVSEPKVGESEPKPEESPPSELKSEEPELSQSSHEESELLEPENEACELKSEKSEPSETKPMESERSEPKPEDPEQSEPEPEQNGPEPDTFAHKSEEPELSEPKPEENEPSETEPVTAEPFEPEPEEPVSSDPEPKAHEPESEKSELSGIVPKACEPKSETPEPELKEPEPSDLKPDASDPNSQNLTLEHLDLAITATVSPTLSPAIPRKSCSQTPEKDFTTPDCLLETITLEDLEPSDQEYEDCEEEFQDAQEAENQDSDTGTYESTYSDHQVETGHEESESLEKFEEKQ</sequence>
<gene>
    <name evidence="2" type="ORF">CAEBREN_07185</name>
</gene>
<feature type="compositionally biased region" description="Polar residues" evidence="1">
    <location>
        <begin position="941"/>
        <end position="954"/>
    </location>
</feature>
<feature type="compositionally biased region" description="Polar residues" evidence="1">
    <location>
        <begin position="802"/>
        <end position="815"/>
    </location>
</feature>
<feature type="compositionally biased region" description="Polar residues" evidence="1">
    <location>
        <begin position="1202"/>
        <end position="1214"/>
    </location>
</feature>
<dbReference type="eggNOG" id="ENOG502SC9C">
    <property type="taxonomic scope" value="Eukaryota"/>
</dbReference>
<feature type="compositionally biased region" description="Basic and acidic residues" evidence="1">
    <location>
        <begin position="414"/>
        <end position="434"/>
    </location>
</feature>
<feature type="compositionally biased region" description="Pro residues" evidence="1">
    <location>
        <begin position="1155"/>
        <end position="1167"/>
    </location>
</feature>
<feature type="compositionally biased region" description="Acidic residues" evidence="1">
    <location>
        <begin position="1982"/>
        <end position="1995"/>
    </location>
</feature>
<keyword evidence="3" id="KW-1185">Reference proteome</keyword>
<feature type="compositionally biased region" description="Low complexity" evidence="1">
    <location>
        <begin position="549"/>
        <end position="569"/>
    </location>
</feature>
<feature type="region of interest" description="Disordered" evidence="1">
    <location>
        <begin position="1861"/>
        <end position="2405"/>
    </location>
</feature>
<feature type="compositionally biased region" description="Basic and acidic residues" evidence="1">
    <location>
        <begin position="2269"/>
        <end position="2292"/>
    </location>
</feature>
<proteinExistence type="predicted"/>
<feature type="compositionally biased region" description="Polar residues" evidence="1">
    <location>
        <begin position="578"/>
        <end position="599"/>
    </location>
</feature>
<feature type="compositionally biased region" description="Polar residues" evidence="1">
    <location>
        <begin position="641"/>
        <end position="652"/>
    </location>
</feature>
<feature type="compositionally biased region" description="Basic and acidic residues" evidence="1">
    <location>
        <begin position="2386"/>
        <end position="2405"/>
    </location>
</feature>
<feature type="compositionally biased region" description="Polar residues" evidence="1">
    <location>
        <begin position="1056"/>
        <end position="1068"/>
    </location>
</feature>
<feature type="compositionally biased region" description="Acidic residues" evidence="1">
    <location>
        <begin position="2029"/>
        <end position="2038"/>
    </location>
</feature>
<feature type="region of interest" description="Disordered" evidence="1">
    <location>
        <begin position="352"/>
        <end position="1390"/>
    </location>
</feature>
<feature type="compositionally biased region" description="Polar residues" evidence="1">
    <location>
        <begin position="1367"/>
        <end position="1378"/>
    </location>
</feature>
<feature type="compositionally biased region" description="Basic and acidic residues" evidence="1">
    <location>
        <begin position="362"/>
        <end position="388"/>
    </location>
</feature>
<feature type="compositionally biased region" description="Basic and acidic residues" evidence="1">
    <location>
        <begin position="2111"/>
        <end position="2140"/>
    </location>
</feature>
<feature type="compositionally biased region" description="Basic and acidic residues" evidence="1">
    <location>
        <begin position="1932"/>
        <end position="1981"/>
    </location>
</feature>
<feature type="compositionally biased region" description="Polar residues" evidence="1">
    <location>
        <begin position="1335"/>
        <end position="1344"/>
    </location>
</feature>
<feature type="compositionally biased region" description="Polar residues" evidence="1">
    <location>
        <begin position="824"/>
        <end position="837"/>
    </location>
</feature>
<feature type="compositionally biased region" description="Basic and acidic residues" evidence="1">
    <location>
        <begin position="2204"/>
        <end position="2221"/>
    </location>
</feature>
<feature type="compositionally biased region" description="Polar residues" evidence="1">
    <location>
        <begin position="670"/>
        <end position="684"/>
    </location>
</feature>
<dbReference type="EMBL" id="GL380168">
    <property type="protein sequence ID" value="EGT49036.1"/>
    <property type="molecule type" value="Genomic_DNA"/>
</dbReference>
<feature type="compositionally biased region" description="Low complexity" evidence="1">
    <location>
        <begin position="786"/>
        <end position="801"/>
    </location>
</feature>
<feature type="compositionally biased region" description="Polar residues" evidence="1">
    <location>
        <begin position="847"/>
        <end position="857"/>
    </location>
</feature>
<feature type="compositionally biased region" description="Low complexity" evidence="1">
    <location>
        <begin position="1885"/>
        <end position="1920"/>
    </location>
</feature>
<evidence type="ECO:0000313" key="3">
    <source>
        <dbReference type="Proteomes" id="UP000008068"/>
    </source>
</evidence>
<name>G0PA68_CAEBE</name>
<evidence type="ECO:0000256" key="1">
    <source>
        <dbReference type="SAM" id="MobiDB-lite"/>
    </source>
</evidence>
<dbReference type="HOGENOM" id="CLU_235118_0_0_1"/>
<feature type="compositionally biased region" description="Low complexity" evidence="1">
    <location>
        <begin position="1024"/>
        <end position="1037"/>
    </location>
</feature>
<reference evidence="3" key="1">
    <citation type="submission" date="2011-07" db="EMBL/GenBank/DDBJ databases">
        <authorList>
            <consortium name="Caenorhabditis brenneri Sequencing and Analysis Consortium"/>
            <person name="Wilson R.K."/>
        </authorList>
    </citation>
    <scope>NUCLEOTIDE SEQUENCE [LARGE SCALE GENOMIC DNA]</scope>
    <source>
        <strain evidence="3">PB2801</strain>
    </source>
</reference>
<feature type="compositionally biased region" description="Polar residues" evidence="1">
    <location>
        <begin position="722"/>
        <end position="732"/>
    </location>
</feature>
<feature type="compositionally biased region" description="Basic and acidic residues" evidence="1">
    <location>
        <begin position="1996"/>
        <end position="2028"/>
    </location>
</feature>
<feature type="compositionally biased region" description="Low complexity" evidence="1">
    <location>
        <begin position="654"/>
        <end position="663"/>
    </location>
</feature>
<feature type="compositionally biased region" description="Polar residues" evidence="1">
    <location>
        <begin position="2374"/>
        <end position="2385"/>
    </location>
</feature>
<evidence type="ECO:0000313" key="2">
    <source>
        <dbReference type="EMBL" id="EGT49036.1"/>
    </source>
</evidence>
<feature type="compositionally biased region" description="Polar residues" evidence="1">
    <location>
        <begin position="534"/>
        <end position="546"/>
    </location>
</feature>
<dbReference type="InParanoid" id="G0PA68"/>
<feature type="compositionally biased region" description="Basic and acidic residues" evidence="1">
    <location>
        <begin position="2039"/>
        <end position="2080"/>
    </location>
</feature>
<feature type="compositionally biased region" description="Low complexity" evidence="1">
    <location>
        <begin position="965"/>
        <end position="976"/>
    </location>
</feature>
<feature type="compositionally biased region" description="Basic and acidic residues" evidence="1">
    <location>
        <begin position="2247"/>
        <end position="2260"/>
    </location>
</feature>
<feature type="compositionally biased region" description="Acidic residues" evidence="1">
    <location>
        <begin position="1073"/>
        <end position="1084"/>
    </location>
</feature>
<feature type="compositionally biased region" description="Acidic residues" evidence="1">
    <location>
        <begin position="2345"/>
        <end position="2373"/>
    </location>
</feature>
<organism evidence="3">
    <name type="scientific">Caenorhabditis brenneri</name>
    <name type="common">Nematode worm</name>
    <dbReference type="NCBI Taxonomy" id="135651"/>
    <lineage>
        <taxon>Eukaryota</taxon>
        <taxon>Metazoa</taxon>
        <taxon>Ecdysozoa</taxon>
        <taxon>Nematoda</taxon>
        <taxon>Chromadorea</taxon>
        <taxon>Rhabditida</taxon>
        <taxon>Rhabditina</taxon>
        <taxon>Rhabditomorpha</taxon>
        <taxon>Rhabditoidea</taxon>
        <taxon>Rhabditidae</taxon>
        <taxon>Peloderinae</taxon>
        <taxon>Caenorhabditis</taxon>
    </lineage>
</organism>